<evidence type="ECO:0000259" key="7">
    <source>
        <dbReference type="Pfam" id="PF02932"/>
    </source>
</evidence>
<evidence type="ECO:0000313" key="9">
    <source>
        <dbReference type="Proteomes" id="UP001217089"/>
    </source>
</evidence>
<dbReference type="CDD" id="cd19051">
    <property type="entry name" value="LGIC_TM_cation"/>
    <property type="match status" value="1"/>
</dbReference>
<keyword evidence="9" id="KW-1185">Reference proteome</keyword>
<dbReference type="InterPro" id="IPR036734">
    <property type="entry name" value="Neur_chan_lig-bd_sf"/>
</dbReference>
<feature type="domain" description="Neurotransmitter-gated ion-channel transmembrane" evidence="7">
    <location>
        <begin position="187"/>
        <end position="298"/>
    </location>
</feature>
<dbReference type="Gene3D" id="2.70.170.10">
    <property type="entry name" value="Neurotransmitter-gated ion-channel ligand-binding domain"/>
    <property type="match status" value="1"/>
</dbReference>
<dbReference type="PANTHER" id="PTHR18945">
    <property type="entry name" value="NEUROTRANSMITTER GATED ION CHANNEL"/>
    <property type="match status" value="1"/>
</dbReference>
<protein>
    <submittedName>
        <fullName evidence="8">Uncharacterized protein</fullName>
    </submittedName>
</protein>
<dbReference type="InterPro" id="IPR038050">
    <property type="entry name" value="Neuro_actylchol_rec"/>
</dbReference>
<evidence type="ECO:0000256" key="4">
    <source>
        <dbReference type="ARBA" id="ARBA00023136"/>
    </source>
</evidence>
<dbReference type="InterPro" id="IPR006202">
    <property type="entry name" value="Neur_chan_lig-bd"/>
</dbReference>
<comment type="subcellular location">
    <subcellularLocation>
        <location evidence="1">Membrane</location>
        <topology evidence="1">Multi-pass membrane protein</topology>
    </subcellularLocation>
</comment>
<dbReference type="InterPro" id="IPR006029">
    <property type="entry name" value="Neurotrans-gated_channel_TM"/>
</dbReference>
<dbReference type="PRINTS" id="PR00252">
    <property type="entry name" value="NRIONCHANNEL"/>
</dbReference>
<evidence type="ECO:0000313" key="8">
    <source>
        <dbReference type="EMBL" id="KAJ8310601.1"/>
    </source>
</evidence>
<accession>A0ABQ9F338</accession>
<dbReference type="InterPro" id="IPR036719">
    <property type="entry name" value="Neuro-gated_channel_TM_sf"/>
</dbReference>
<evidence type="ECO:0000256" key="1">
    <source>
        <dbReference type="ARBA" id="ARBA00004141"/>
    </source>
</evidence>
<feature type="transmembrane region" description="Helical" evidence="5">
    <location>
        <begin position="181"/>
        <end position="206"/>
    </location>
</feature>
<gene>
    <name evidence="8" type="ORF">KUTeg_012466</name>
</gene>
<dbReference type="CDD" id="cd18989">
    <property type="entry name" value="LGIC_ECD_cation"/>
    <property type="match status" value="1"/>
</dbReference>
<dbReference type="Pfam" id="PF02931">
    <property type="entry name" value="Neur_chan_LBD"/>
    <property type="match status" value="1"/>
</dbReference>
<feature type="transmembrane region" description="Helical" evidence="5">
    <location>
        <begin position="242"/>
        <end position="265"/>
    </location>
</feature>
<organism evidence="8 9">
    <name type="scientific">Tegillarca granosa</name>
    <name type="common">Malaysian cockle</name>
    <name type="synonym">Anadara granosa</name>
    <dbReference type="NCBI Taxonomy" id="220873"/>
    <lineage>
        <taxon>Eukaryota</taxon>
        <taxon>Metazoa</taxon>
        <taxon>Spiralia</taxon>
        <taxon>Lophotrochozoa</taxon>
        <taxon>Mollusca</taxon>
        <taxon>Bivalvia</taxon>
        <taxon>Autobranchia</taxon>
        <taxon>Pteriomorphia</taxon>
        <taxon>Arcoida</taxon>
        <taxon>Arcoidea</taxon>
        <taxon>Arcidae</taxon>
        <taxon>Tegillarca</taxon>
    </lineage>
</organism>
<evidence type="ECO:0000256" key="2">
    <source>
        <dbReference type="ARBA" id="ARBA00022692"/>
    </source>
</evidence>
<keyword evidence="3 5" id="KW-1133">Transmembrane helix</keyword>
<dbReference type="EMBL" id="JARBDR010000640">
    <property type="protein sequence ID" value="KAJ8310601.1"/>
    <property type="molecule type" value="Genomic_DNA"/>
</dbReference>
<evidence type="ECO:0000256" key="3">
    <source>
        <dbReference type="ARBA" id="ARBA00022989"/>
    </source>
</evidence>
<sequence length="354" mass="40988">MTRLRRDLLQNYDKNNRPVDQKFRNTTEIYISFFMRYINEFDEVAGHLKSTVGIQVYWKDRRLAWDPGNYSGFKDSLTFNLKDLWVPHVTLWNPVDTFIILDPENDQLMVAVEAEESLVHYLIGGVITTHCVPNVKYFPFDSHTCEINLIIWHIHKENSSVVEIMGFSIAKFPYVLRRRPMFMLFNLLIPILLLSFLNICVFAIPIQSGERTSFSITVFLALAVFMTVVADHVPHSSSPMPLWSIFLLFKLVFSASIALCSTFVIRMFHRSHLRQIPTVLVWIAGVWDKLHDLCSSRPKKHDAGKEENNSSITLPDDYGSTIIHDWSDHSSLSSSGQLTWPHVAYNQFLFVFKK</sequence>
<proteinExistence type="predicted"/>
<dbReference type="Pfam" id="PF02932">
    <property type="entry name" value="Neur_chan_memb"/>
    <property type="match status" value="1"/>
</dbReference>
<dbReference type="InterPro" id="IPR006201">
    <property type="entry name" value="Neur_channel"/>
</dbReference>
<dbReference type="SUPFAM" id="SSF90112">
    <property type="entry name" value="Neurotransmitter-gated ion-channel transmembrane pore"/>
    <property type="match status" value="1"/>
</dbReference>
<name>A0ABQ9F338_TEGGR</name>
<dbReference type="Proteomes" id="UP001217089">
    <property type="component" value="Unassembled WGS sequence"/>
</dbReference>
<dbReference type="Gene3D" id="1.20.58.390">
    <property type="entry name" value="Neurotransmitter-gated ion-channel transmembrane domain"/>
    <property type="match status" value="1"/>
</dbReference>
<evidence type="ECO:0000256" key="5">
    <source>
        <dbReference type="SAM" id="Phobius"/>
    </source>
</evidence>
<feature type="domain" description="Neurotransmitter-gated ion-channel ligand-binding" evidence="6">
    <location>
        <begin position="2"/>
        <end position="157"/>
    </location>
</feature>
<comment type="caution">
    <text evidence="8">The sequence shown here is derived from an EMBL/GenBank/DDBJ whole genome shotgun (WGS) entry which is preliminary data.</text>
</comment>
<feature type="transmembrane region" description="Helical" evidence="5">
    <location>
        <begin position="212"/>
        <end position="230"/>
    </location>
</feature>
<dbReference type="SUPFAM" id="SSF63712">
    <property type="entry name" value="Nicotinic receptor ligand binding domain-like"/>
    <property type="match status" value="1"/>
</dbReference>
<keyword evidence="4 5" id="KW-0472">Membrane</keyword>
<evidence type="ECO:0000259" key="6">
    <source>
        <dbReference type="Pfam" id="PF02931"/>
    </source>
</evidence>
<reference evidence="8 9" key="1">
    <citation type="submission" date="2022-12" db="EMBL/GenBank/DDBJ databases">
        <title>Chromosome-level genome of Tegillarca granosa.</title>
        <authorList>
            <person name="Kim J."/>
        </authorList>
    </citation>
    <scope>NUCLEOTIDE SEQUENCE [LARGE SCALE GENOMIC DNA]</scope>
    <source>
        <strain evidence="8">Teg-2019</strain>
        <tissue evidence="8">Adductor muscle</tissue>
    </source>
</reference>
<keyword evidence="2 5" id="KW-0812">Transmembrane</keyword>